<gene>
    <name evidence="2" type="ORF">PSON_ATCC_30995.1.T0360335</name>
</gene>
<keyword evidence="3" id="KW-1185">Reference proteome</keyword>
<evidence type="ECO:0000256" key="1">
    <source>
        <dbReference type="SAM" id="Phobius"/>
    </source>
</evidence>
<feature type="transmembrane region" description="Helical" evidence="1">
    <location>
        <begin position="101"/>
        <end position="119"/>
    </location>
</feature>
<evidence type="ECO:0000313" key="3">
    <source>
        <dbReference type="Proteomes" id="UP000692954"/>
    </source>
</evidence>
<accession>A0A8S1MSA9</accession>
<keyword evidence="1" id="KW-0812">Transmembrane</keyword>
<protein>
    <recommendedName>
        <fullName evidence="4">Transmembrane protein</fullName>
    </recommendedName>
</protein>
<evidence type="ECO:0000313" key="2">
    <source>
        <dbReference type="EMBL" id="CAD8077814.1"/>
    </source>
</evidence>
<dbReference type="Proteomes" id="UP000692954">
    <property type="component" value="Unassembled WGS sequence"/>
</dbReference>
<organism evidence="2 3">
    <name type="scientific">Paramecium sonneborni</name>
    <dbReference type="NCBI Taxonomy" id="65129"/>
    <lineage>
        <taxon>Eukaryota</taxon>
        <taxon>Sar</taxon>
        <taxon>Alveolata</taxon>
        <taxon>Ciliophora</taxon>
        <taxon>Intramacronucleata</taxon>
        <taxon>Oligohymenophorea</taxon>
        <taxon>Peniculida</taxon>
        <taxon>Parameciidae</taxon>
        <taxon>Paramecium</taxon>
    </lineage>
</organism>
<dbReference type="EMBL" id="CAJJDN010000036">
    <property type="protein sequence ID" value="CAD8077814.1"/>
    <property type="molecule type" value="Genomic_DNA"/>
</dbReference>
<keyword evidence="1" id="KW-1133">Transmembrane helix</keyword>
<sequence>MDQNSSNIQLFDRQKNSLNFNKNEQNRKYLLFQIEKSQLQKCQNYSDQERQDQILRTPSLTQYVKNTLNKVKVAQKSKIQKNISIPQKIHQKFIQQKQKEFVKFLTLCLTIISFVVIVVEQYKQKQNRSSNDY</sequence>
<proteinExistence type="predicted"/>
<name>A0A8S1MSA9_9CILI</name>
<reference evidence="2" key="1">
    <citation type="submission" date="2021-01" db="EMBL/GenBank/DDBJ databases">
        <authorList>
            <consortium name="Genoscope - CEA"/>
            <person name="William W."/>
        </authorList>
    </citation>
    <scope>NUCLEOTIDE SEQUENCE</scope>
</reference>
<evidence type="ECO:0008006" key="4">
    <source>
        <dbReference type="Google" id="ProtNLM"/>
    </source>
</evidence>
<keyword evidence="1" id="KW-0472">Membrane</keyword>
<comment type="caution">
    <text evidence="2">The sequence shown here is derived from an EMBL/GenBank/DDBJ whole genome shotgun (WGS) entry which is preliminary data.</text>
</comment>
<dbReference type="AlphaFoldDB" id="A0A8S1MSA9"/>